<dbReference type="Gene3D" id="3.50.50.60">
    <property type="entry name" value="FAD/NAD(P)-binding domain"/>
    <property type="match status" value="1"/>
</dbReference>
<gene>
    <name evidence="2" type="ORF">EV192_11321</name>
</gene>
<dbReference type="PANTHER" id="PTHR46865:SF2">
    <property type="entry name" value="MONOOXYGENASE"/>
    <property type="match status" value="1"/>
</dbReference>
<protein>
    <submittedName>
        <fullName evidence="2">2-polyprenyl-6-methoxyphenol hydroxylase-like FAD-dependent oxidoreductase</fullName>
    </submittedName>
</protein>
<dbReference type="OrthoDB" id="3356051at2"/>
<dbReference type="GO" id="GO:0071949">
    <property type="term" value="F:FAD binding"/>
    <property type="evidence" value="ECO:0007669"/>
    <property type="project" value="InterPro"/>
</dbReference>
<sequence length="420" mass="45723">MYGVRMRTVLISGASVAGLSLAYWLRQRGFHTTLVERAPALRSGGQAIDIRGTAREVVERMGIMDAVRAHHTGTHGIAWLNTRGKQVCRMGSDTFGASGSIVAEIEILRDDLVRILHQTAGRDVEIMYDNVITAMAEGPDGVQVTFAKGKRRTFDIVVGADGLRSGVRGLAFGKDTQFVHDLGYYTSIFPAKSTLDFDGWEFMYNMPAGNGVQGRMAVVYPVGDTGAVRVMLAFVSPELAYDRKDVQAQKRILADVYAGAGWEVPGLIDQMWRSDDLYFARVGEVRVDEWYRGRTVLLGDSAFGGSMGMGTSMALVGAYVLAGELAVANGDHRAAFAQYDKEMREYVARNMKRPPGGPRGMAPKTRHGIWMRNKFMSLMPHLPGASKMTGDVEAAANAITLKPYVGGGRPTQEGLRSSLG</sequence>
<organism evidence="2 3">
    <name type="scientific">Actinocrispum wychmicini</name>
    <dbReference type="NCBI Taxonomy" id="1213861"/>
    <lineage>
        <taxon>Bacteria</taxon>
        <taxon>Bacillati</taxon>
        <taxon>Actinomycetota</taxon>
        <taxon>Actinomycetes</taxon>
        <taxon>Pseudonocardiales</taxon>
        <taxon>Pseudonocardiaceae</taxon>
        <taxon>Actinocrispum</taxon>
    </lineage>
</organism>
<dbReference type="PANTHER" id="PTHR46865">
    <property type="entry name" value="OXIDOREDUCTASE-RELATED"/>
    <property type="match status" value="1"/>
</dbReference>
<dbReference type="Pfam" id="PF01494">
    <property type="entry name" value="FAD_binding_3"/>
    <property type="match status" value="1"/>
</dbReference>
<evidence type="ECO:0000313" key="3">
    <source>
        <dbReference type="Proteomes" id="UP000295680"/>
    </source>
</evidence>
<dbReference type="AlphaFoldDB" id="A0A4R2IYN7"/>
<evidence type="ECO:0000313" key="2">
    <source>
        <dbReference type="EMBL" id="TCO50644.1"/>
    </source>
</evidence>
<dbReference type="PRINTS" id="PR00420">
    <property type="entry name" value="RNGMNOXGNASE"/>
</dbReference>
<dbReference type="Proteomes" id="UP000295680">
    <property type="component" value="Unassembled WGS sequence"/>
</dbReference>
<dbReference type="InterPro" id="IPR002938">
    <property type="entry name" value="FAD-bd"/>
</dbReference>
<proteinExistence type="predicted"/>
<dbReference type="InterPro" id="IPR036188">
    <property type="entry name" value="FAD/NAD-bd_sf"/>
</dbReference>
<dbReference type="SUPFAM" id="SSF51905">
    <property type="entry name" value="FAD/NAD(P)-binding domain"/>
    <property type="match status" value="1"/>
</dbReference>
<dbReference type="Gene3D" id="3.30.9.10">
    <property type="entry name" value="D-Amino Acid Oxidase, subunit A, domain 2"/>
    <property type="match status" value="1"/>
</dbReference>
<accession>A0A4R2IYN7</accession>
<name>A0A4R2IYN7_9PSEU</name>
<reference evidence="2 3" key="1">
    <citation type="submission" date="2019-03" db="EMBL/GenBank/DDBJ databases">
        <title>Genomic Encyclopedia of Type Strains, Phase IV (KMG-IV): sequencing the most valuable type-strain genomes for metagenomic binning, comparative biology and taxonomic classification.</title>
        <authorList>
            <person name="Goeker M."/>
        </authorList>
    </citation>
    <scope>NUCLEOTIDE SEQUENCE [LARGE SCALE GENOMIC DNA]</scope>
    <source>
        <strain evidence="2 3">DSM 45934</strain>
    </source>
</reference>
<keyword evidence="3" id="KW-1185">Reference proteome</keyword>
<evidence type="ECO:0000259" key="1">
    <source>
        <dbReference type="Pfam" id="PF01494"/>
    </source>
</evidence>
<dbReference type="InterPro" id="IPR051704">
    <property type="entry name" value="FAD_aromatic-hydroxylase"/>
</dbReference>
<feature type="domain" description="FAD-binding" evidence="1">
    <location>
        <begin position="8"/>
        <end position="351"/>
    </location>
</feature>
<comment type="caution">
    <text evidence="2">The sequence shown here is derived from an EMBL/GenBank/DDBJ whole genome shotgun (WGS) entry which is preliminary data.</text>
</comment>
<dbReference type="EMBL" id="SLWS01000013">
    <property type="protein sequence ID" value="TCO50644.1"/>
    <property type="molecule type" value="Genomic_DNA"/>
</dbReference>